<dbReference type="EMBL" id="JAATIS010005477">
    <property type="protein sequence ID" value="KAG2458837.1"/>
    <property type="molecule type" value="Genomic_DNA"/>
</dbReference>
<keyword evidence="5" id="KW-0159">Chromosome partition</keyword>
<feature type="compositionally biased region" description="Basic and acidic residues" evidence="9">
    <location>
        <begin position="1184"/>
        <end position="1207"/>
    </location>
</feature>
<name>A0A8X7X1V2_POLSE</name>
<keyword evidence="4" id="KW-0132">Cell division</keyword>
<dbReference type="InterPro" id="IPR011515">
    <property type="entry name" value="Shugoshin_C"/>
</dbReference>
<proteinExistence type="inferred from homology"/>
<comment type="similarity">
    <text evidence="2">Belongs to the shugoshin family.</text>
</comment>
<feature type="non-terminal residue" evidence="11">
    <location>
        <position position="1213"/>
    </location>
</feature>
<comment type="caution">
    <text evidence="11">The sequence shown here is derived from an EMBL/GenBank/DDBJ whole genome shotgun (WGS) entry which is preliminary data.</text>
</comment>
<feature type="region of interest" description="Disordered" evidence="9">
    <location>
        <begin position="1138"/>
        <end position="1213"/>
    </location>
</feature>
<dbReference type="GO" id="GO:0051301">
    <property type="term" value="P:cell division"/>
    <property type="evidence" value="ECO:0007669"/>
    <property type="project" value="UniProtKB-KW"/>
</dbReference>
<feature type="region of interest" description="Disordered" evidence="9">
    <location>
        <begin position="604"/>
        <end position="626"/>
    </location>
</feature>
<dbReference type="GO" id="GO:0045132">
    <property type="term" value="P:meiotic chromosome segregation"/>
    <property type="evidence" value="ECO:0007669"/>
    <property type="project" value="InterPro"/>
</dbReference>
<organism evidence="11 12">
    <name type="scientific">Polypterus senegalus</name>
    <name type="common">Senegal bichir</name>
    <dbReference type="NCBI Taxonomy" id="55291"/>
    <lineage>
        <taxon>Eukaryota</taxon>
        <taxon>Metazoa</taxon>
        <taxon>Chordata</taxon>
        <taxon>Craniata</taxon>
        <taxon>Vertebrata</taxon>
        <taxon>Euteleostomi</taxon>
        <taxon>Actinopterygii</taxon>
        <taxon>Polypteriformes</taxon>
        <taxon>Polypteridae</taxon>
        <taxon>Polypterus</taxon>
    </lineage>
</organism>
<evidence type="ECO:0000256" key="7">
    <source>
        <dbReference type="ARBA" id="ARBA00023306"/>
    </source>
</evidence>
<keyword evidence="3" id="KW-0158">Chromosome</keyword>
<keyword evidence="6" id="KW-0175">Coiled coil</keyword>
<evidence type="ECO:0000259" key="10">
    <source>
        <dbReference type="Pfam" id="PF07557"/>
    </source>
</evidence>
<feature type="compositionally biased region" description="Polar residues" evidence="9">
    <location>
        <begin position="1008"/>
        <end position="1019"/>
    </location>
</feature>
<keyword evidence="12" id="KW-1185">Reference proteome</keyword>
<sequence length="1213" mass="135721">MSTPASGTCSDRSRGGFWDLEFSEGRVAFFGELWPVFNTFATSRSATSRPSLPSCGLSDASLASPFPSERPSPFLRARRRKQRDVELLLPRMHRVCCRVPRRLPSCGSLFPCAQVPTGAGRCFGVVSFFPRSLQVIISKIHARDKVNPEQLSRNTENEIQADVPQQMSKTIPAQKHANEEKEDHLFPKASLSKVEGSQSTPSFSLHHSAYHEVESQDSPDMQNDDPVSSGLKLSLAVLRGPKNEHDKKDNLKKSIHVAQYKETDDTGNPNVNRSEQEIAPIKLPEITVLPRVFRDVSDMQKIKERLLFASNRSTNSPNSYCPREMSSLSHNESREESIPSKSLPVQGELDSPTTMCSMLEIDEQLIQETDGANVKITVGEETERISAVSISTKNKYVTKERKRKMRKGIKKTQAILRKSNIESSEVISPNKLEIISDFRNFKYGDSNSASLSNDCIEIDETSTGVSTDSLDRKYVFQAVTHGDGQGAEIKPSRRTFIISPHMGNCSSQDKKYLEDLEEGHTLAGKKSSYACLNEELEDKASADGEGLCEMEIANNVEYEGNELKKNSHAVTDSFAKGCKSKRKTYIILGSEKGEKSCRRTYVLPPKGTMASDANKEGNSDTKTVSSSSQNVEIACTLVEEDAKPDELLPQEVQGIEFPFGTKRKDPRRTFIISKLVDGPREEKQTLHPCKASHIPKLRKKNNTGRVKEQRAEEQNIRNVSRVLLPKDFQASLSDLQAVDNEGKEFSINEAEKWEDRSTISDPHSAQNCAITVKAGSISNAEVMGTVHPSSISDFCKHSSQNTLPECFEFSEFPVDNQQDCDKWTDLQQDVMLHQDNAISIFKQKNRSVSRRKVTSWDKRKRRTFTIELSPPRLNTCNEEDSSKSHDNGDSAVKNTGRGTHEAIEEEPEETGIEFPFIKSNDDSAEGLSVQWSKSRQRLRKTLIDKADIPPPIVRFRKQKSLRAVRLKPSRHSSSSLGDEECEYLTVKTKTHEESYDGAIDLDNDNEGETISSPPCNKRNFTNEGRNLKIAHVQCNASKIGSKSYNKKSLDNNDGRETAVNTEPKVSTASMIESIQRLLDKTICSSEVSLLNKDTPGLDSSEAKFKTEAEEFLLITERNTEQNAGGNVLQSLTNTAENLSEDSLNSRKRRRAAAEINYKEPSMNNKLRRGDKHTDTRFLQSPVFKNKEGKTKQKKVKLDIKATKHAPVDPENIL</sequence>
<dbReference type="PANTHER" id="PTHR21577:SF3">
    <property type="entry name" value="SHUGOSHIN 1-RELATED"/>
    <property type="match status" value="1"/>
</dbReference>
<feature type="compositionally biased region" description="Basic and acidic residues" evidence="9">
    <location>
        <begin position="1047"/>
        <end position="1056"/>
    </location>
</feature>
<dbReference type="InterPro" id="IPR038889">
    <property type="entry name" value="Shugoshin1/2"/>
</dbReference>
<evidence type="ECO:0000256" key="1">
    <source>
        <dbReference type="ARBA" id="ARBA00004584"/>
    </source>
</evidence>
<feature type="region of interest" description="Disordered" evidence="9">
    <location>
        <begin position="1045"/>
        <end position="1064"/>
    </location>
</feature>
<evidence type="ECO:0000256" key="5">
    <source>
        <dbReference type="ARBA" id="ARBA00022829"/>
    </source>
</evidence>
<accession>A0A8X7X1V2</accession>
<feature type="region of interest" description="Disordered" evidence="9">
    <location>
        <begin position="148"/>
        <end position="167"/>
    </location>
</feature>
<dbReference type="Pfam" id="PF07557">
    <property type="entry name" value="Shugoshin_C"/>
    <property type="match status" value="1"/>
</dbReference>
<evidence type="ECO:0000256" key="6">
    <source>
        <dbReference type="ARBA" id="ARBA00023054"/>
    </source>
</evidence>
<evidence type="ECO:0000313" key="12">
    <source>
        <dbReference type="Proteomes" id="UP000886611"/>
    </source>
</evidence>
<keyword evidence="7" id="KW-0131">Cell cycle</keyword>
<evidence type="ECO:0000256" key="8">
    <source>
        <dbReference type="ARBA" id="ARBA00023328"/>
    </source>
</evidence>
<dbReference type="GO" id="GO:0000775">
    <property type="term" value="C:chromosome, centromeric region"/>
    <property type="evidence" value="ECO:0007669"/>
    <property type="project" value="UniProtKB-SubCell"/>
</dbReference>
<evidence type="ECO:0000313" key="11">
    <source>
        <dbReference type="EMBL" id="KAG2458837.1"/>
    </source>
</evidence>
<dbReference type="Proteomes" id="UP000886611">
    <property type="component" value="Unassembled WGS sequence"/>
</dbReference>
<dbReference type="PANTHER" id="PTHR21577">
    <property type="entry name" value="SHUGOSHIN"/>
    <property type="match status" value="1"/>
</dbReference>
<evidence type="ECO:0000256" key="4">
    <source>
        <dbReference type="ARBA" id="ARBA00022618"/>
    </source>
</evidence>
<feature type="compositionally biased region" description="Polar residues" evidence="9">
    <location>
        <begin position="149"/>
        <end position="167"/>
    </location>
</feature>
<protein>
    <submittedName>
        <fullName evidence="11">SGO1 protein</fullName>
    </submittedName>
</protein>
<evidence type="ECO:0000256" key="9">
    <source>
        <dbReference type="SAM" id="MobiDB-lite"/>
    </source>
</evidence>
<evidence type="ECO:0000256" key="2">
    <source>
        <dbReference type="ARBA" id="ARBA00010845"/>
    </source>
</evidence>
<dbReference type="GO" id="GO:0005634">
    <property type="term" value="C:nucleus"/>
    <property type="evidence" value="ECO:0007669"/>
    <property type="project" value="InterPro"/>
</dbReference>
<comment type="subcellular location">
    <subcellularLocation>
        <location evidence="1">Chromosome</location>
        <location evidence="1">Centromere</location>
    </subcellularLocation>
</comment>
<feature type="region of interest" description="Disordered" evidence="9">
    <location>
        <begin position="871"/>
        <end position="910"/>
    </location>
</feature>
<dbReference type="AlphaFoldDB" id="A0A8X7X1V2"/>
<feature type="region of interest" description="Disordered" evidence="9">
    <location>
        <begin position="997"/>
        <end position="1019"/>
    </location>
</feature>
<reference evidence="11 12" key="1">
    <citation type="journal article" date="2021" name="Cell">
        <title>Tracing the genetic footprints of vertebrate landing in non-teleost ray-finned fishes.</title>
        <authorList>
            <person name="Bi X."/>
            <person name="Wang K."/>
            <person name="Yang L."/>
            <person name="Pan H."/>
            <person name="Jiang H."/>
            <person name="Wei Q."/>
            <person name="Fang M."/>
            <person name="Yu H."/>
            <person name="Zhu C."/>
            <person name="Cai Y."/>
            <person name="He Y."/>
            <person name="Gan X."/>
            <person name="Zeng H."/>
            <person name="Yu D."/>
            <person name="Zhu Y."/>
            <person name="Jiang H."/>
            <person name="Qiu Q."/>
            <person name="Yang H."/>
            <person name="Zhang Y.E."/>
            <person name="Wang W."/>
            <person name="Zhu M."/>
            <person name="He S."/>
            <person name="Zhang G."/>
        </authorList>
    </citation>
    <scope>NUCLEOTIDE SEQUENCE [LARGE SCALE GENOMIC DNA]</scope>
    <source>
        <strain evidence="11">Bchr_013</strain>
    </source>
</reference>
<feature type="domain" description="Shugoshin C-terminal" evidence="10">
    <location>
        <begin position="1145"/>
        <end position="1168"/>
    </location>
</feature>
<keyword evidence="8" id="KW-0137">Centromere</keyword>
<evidence type="ECO:0000256" key="3">
    <source>
        <dbReference type="ARBA" id="ARBA00022454"/>
    </source>
</evidence>
<feature type="region of interest" description="Disordered" evidence="9">
    <location>
        <begin position="314"/>
        <end position="349"/>
    </location>
</feature>
<feature type="non-terminal residue" evidence="11">
    <location>
        <position position="1"/>
    </location>
</feature>
<gene>
    <name evidence="11" type="primary">Sgo1_0</name>
    <name evidence="11" type="ORF">GTO96_0019219</name>
</gene>